<keyword evidence="3" id="KW-0732">Signal</keyword>
<dbReference type="InterPro" id="IPR001969">
    <property type="entry name" value="Aspartic_peptidase_AS"/>
</dbReference>
<dbReference type="Gene3D" id="2.40.70.10">
    <property type="entry name" value="Acid Proteases"/>
    <property type="match status" value="2"/>
</dbReference>
<dbReference type="AlphaFoldDB" id="A0A199UHQ6"/>
<dbReference type="EMBL" id="LSRQ01007888">
    <property type="protein sequence ID" value="OAY64422.1"/>
    <property type="molecule type" value="Genomic_DNA"/>
</dbReference>
<dbReference type="InterPro" id="IPR032861">
    <property type="entry name" value="TAXi_N"/>
</dbReference>
<dbReference type="InterPro" id="IPR033121">
    <property type="entry name" value="PEPTIDASE_A1"/>
</dbReference>
<dbReference type="Pfam" id="PF14541">
    <property type="entry name" value="TAXi_C"/>
    <property type="match status" value="1"/>
</dbReference>
<dbReference type="GO" id="GO:0006508">
    <property type="term" value="P:proteolysis"/>
    <property type="evidence" value="ECO:0007669"/>
    <property type="project" value="UniProtKB-KW"/>
</dbReference>
<keyword evidence="5" id="KW-0645">Protease</keyword>
<protein>
    <submittedName>
        <fullName evidence="5">Protein ASPARTIC PROTEASE IN GUARD CELL 2</fullName>
    </submittedName>
</protein>
<feature type="active site" evidence="2">
    <location>
        <position position="160"/>
    </location>
</feature>
<accession>A0A199UHQ6</accession>
<proteinExistence type="inferred from homology"/>
<keyword evidence="5" id="KW-0378">Hydrolase</keyword>
<dbReference type="Pfam" id="PF14543">
    <property type="entry name" value="TAXi_N"/>
    <property type="match status" value="1"/>
</dbReference>
<gene>
    <name evidence="5" type="ORF">ACMD2_04390</name>
</gene>
<dbReference type="PANTHER" id="PTHR13683">
    <property type="entry name" value="ASPARTYL PROTEASES"/>
    <property type="match status" value="1"/>
</dbReference>
<comment type="caution">
    <text evidence="5">The sequence shown here is derived from an EMBL/GenBank/DDBJ whole genome shotgun (WGS) entry which is preliminary data.</text>
</comment>
<dbReference type="InterPro" id="IPR032799">
    <property type="entry name" value="TAXi_C"/>
</dbReference>
<dbReference type="GO" id="GO:0004190">
    <property type="term" value="F:aspartic-type endopeptidase activity"/>
    <property type="evidence" value="ECO:0007669"/>
    <property type="project" value="InterPro"/>
</dbReference>
<dbReference type="PROSITE" id="PS51767">
    <property type="entry name" value="PEPTIDASE_A1"/>
    <property type="match status" value="1"/>
</dbReference>
<evidence type="ECO:0000256" key="3">
    <source>
        <dbReference type="SAM" id="SignalP"/>
    </source>
</evidence>
<name>A0A199UHQ6_ANACO</name>
<feature type="active site" evidence="2">
    <location>
        <position position="366"/>
    </location>
</feature>
<organism evidence="5 6">
    <name type="scientific">Ananas comosus</name>
    <name type="common">Pineapple</name>
    <name type="synonym">Ananas ananas</name>
    <dbReference type="NCBI Taxonomy" id="4615"/>
    <lineage>
        <taxon>Eukaryota</taxon>
        <taxon>Viridiplantae</taxon>
        <taxon>Streptophyta</taxon>
        <taxon>Embryophyta</taxon>
        <taxon>Tracheophyta</taxon>
        <taxon>Spermatophyta</taxon>
        <taxon>Magnoliopsida</taxon>
        <taxon>Liliopsida</taxon>
        <taxon>Poales</taxon>
        <taxon>Bromeliaceae</taxon>
        <taxon>Bromelioideae</taxon>
        <taxon>Ananas</taxon>
    </lineage>
</organism>
<evidence type="ECO:0000256" key="1">
    <source>
        <dbReference type="ARBA" id="ARBA00007447"/>
    </source>
</evidence>
<dbReference type="PANTHER" id="PTHR13683:SF827">
    <property type="entry name" value="PEPTIDASE A1 DOMAIN-CONTAINING PROTEIN"/>
    <property type="match status" value="1"/>
</dbReference>
<evidence type="ECO:0000313" key="6">
    <source>
        <dbReference type="Proteomes" id="UP000092600"/>
    </source>
</evidence>
<sequence length="492" mass="53942">MLGVTTTVAAYHLLLVLVLLLLLLLLLFVDGGRCRTSEVEEEERRVVALRQLEWGESSAPRISSPLISREHSGATVLQLKHSSRLSRENKDYEHHLRYLLISDEERVSWLQSRIKRSIPNNFQKDSSETQIPLNSGIRLQTLNYVTAVGIGGKATTVIVDTGSDLTWVQCKPCVSCYTQQDPLFDPSLSPSYRSVPCNATACSSSLQAATGTSGICGNDRTSCYYLVSYGDGSYTRGVLAQERISLGETNVENFIFGCGRSNRGLFGGTSGLMGLGRTELSLVSQTTNQFGGVFSYCLPSRPYNSSGSLVLGSDLSVYKNSTPISYTRMISDPEQQPFYFLNLTGLRVGAVELQAPGFSNGKVLIDSGTVITRLAPSVYKALKDEFVRQFAAYPTAPGFSILDTCFNLSGYEEVKVPTLRLGFEGDVQLNVDVTGIFYFVKRDASQVCLAFASLSYEDQAGIIGNYQQKNQRVVYDTIGSKLGFAQEECSYS</sequence>
<dbReference type="InterPro" id="IPR001461">
    <property type="entry name" value="Aspartic_peptidase_A1"/>
</dbReference>
<dbReference type="SUPFAM" id="SSF50630">
    <property type="entry name" value="Acid proteases"/>
    <property type="match status" value="1"/>
</dbReference>
<feature type="signal peptide" evidence="3">
    <location>
        <begin position="1"/>
        <end position="34"/>
    </location>
</feature>
<dbReference type="FunFam" id="2.40.70.10:FF:000049">
    <property type="entry name" value="Aspartyl protease AED1"/>
    <property type="match status" value="1"/>
</dbReference>
<dbReference type="PROSITE" id="PS00141">
    <property type="entry name" value="ASP_PROTEASE"/>
    <property type="match status" value="1"/>
</dbReference>
<dbReference type="InterPro" id="IPR033873">
    <property type="entry name" value="CND41-like"/>
</dbReference>
<evidence type="ECO:0000256" key="2">
    <source>
        <dbReference type="PIRSR" id="PIRSR601461-1"/>
    </source>
</evidence>
<feature type="chain" id="PRO_5008508015" evidence="3">
    <location>
        <begin position="35"/>
        <end position="492"/>
    </location>
</feature>
<dbReference type="FunFam" id="2.40.70.10:FF:000021">
    <property type="entry name" value="Aspartyl protease AED1"/>
    <property type="match status" value="1"/>
</dbReference>
<reference evidence="5 6" key="1">
    <citation type="journal article" date="2016" name="DNA Res.">
        <title>The draft genome of MD-2 pineapple using hybrid error correction of long reads.</title>
        <authorList>
            <person name="Redwan R.M."/>
            <person name="Saidin A."/>
            <person name="Kumar S.V."/>
        </authorList>
    </citation>
    <scope>NUCLEOTIDE SEQUENCE [LARGE SCALE GENOMIC DNA]</scope>
    <source>
        <strain evidence="6">cv. MD2</strain>
        <tissue evidence="5">Leaf</tissue>
    </source>
</reference>
<evidence type="ECO:0000313" key="5">
    <source>
        <dbReference type="EMBL" id="OAY64422.1"/>
    </source>
</evidence>
<comment type="similarity">
    <text evidence="1">Belongs to the peptidase A1 family.</text>
</comment>
<feature type="domain" description="Peptidase A1" evidence="4">
    <location>
        <begin position="144"/>
        <end position="485"/>
    </location>
</feature>
<dbReference type="InterPro" id="IPR021109">
    <property type="entry name" value="Peptidase_aspartic_dom_sf"/>
</dbReference>
<evidence type="ECO:0000259" key="4">
    <source>
        <dbReference type="PROSITE" id="PS51767"/>
    </source>
</evidence>
<dbReference type="CDD" id="cd05472">
    <property type="entry name" value="cnd41_like"/>
    <property type="match status" value="1"/>
</dbReference>
<dbReference type="Proteomes" id="UP000092600">
    <property type="component" value="Unassembled WGS sequence"/>
</dbReference>